<accession>A0A1Y5SDP4</accession>
<protein>
    <submittedName>
        <fullName evidence="1">Uncharacterized protein</fullName>
    </submittedName>
</protein>
<sequence length="75" mass="8527">MLVNLDNGVSINPDYVVITEWIEGEMPLDGHYRLLKITMSTGAIHHVDASKRGSRAHLIALKIQKFHRDQEGLFE</sequence>
<proteinExistence type="predicted"/>
<evidence type="ECO:0000313" key="2">
    <source>
        <dbReference type="Proteomes" id="UP000193862"/>
    </source>
</evidence>
<reference evidence="1 2" key="1">
    <citation type="submission" date="2017-03" db="EMBL/GenBank/DDBJ databases">
        <authorList>
            <person name="Afonso C.L."/>
            <person name="Miller P.J."/>
            <person name="Scott M.A."/>
            <person name="Spackman E."/>
            <person name="Goraichik I."/>
            <person name="Dimitrov K.M."/>
            <person name="Suarez D.L."/>
            <person name="Swayne D.E."/>
        </authorList>
    </citation>
    <scope>NUCLEOTIDE SEQUENCE [LARGE SCALE GENOMIC DNA]</scope>
    <source>
        <strain evidence="1 2">CECT 8620</strain>
    </source>
</reference>
<gene>
    <name evidence="1" type="ORF">AQS8620_01441</name>
</gene>
<dbReference type="Proteomes" id="UP000193862">
    <property type="component" value="Unassembled WGS sequence"/>
</dbReference>
<keyword evidence="2" id="KW-1185">Reference proteome</keyword>
<name>A0A1Y5SDP4_9RHOB</name>
<dbReference type="RefSeq" id="WP_143267458.1">
    <property type="nucleotide sequence ID" value="NZ_FWFS01000004.1"/>
</dbReference>
<dbReference type="EMBL" id="FWFS01000004">
    <property type="protein sequence ID" value="SLN38332.1"/>
    <property type="molecule type" value="Genomic_DNA"/>
</dbReference>
<dbReference type="AlphaFoldDB" id="A0A1Y5SDP4"/>
<organism evidence="1 2">
    <name type="scientific">Aquimixticola soesokkakensis</name>
    <dbReference type="NCBI Taxonomy" id="1519096"/>
    <lineage>
        <taxon>Bacteria</taxon>
        <taxon>Pseudomonadati</taxon>
        <taxon>Pseudomonadota</taxon>
        <taxon>Alphaproteobacteria</taxon>
        <taxon>Rhodobacterales</taxon>
        <taxon>Paracoccaceae</taxon>
        <taxon>Aquimixticola</taxon>
    </lineage>
</organism>
<dbReference type="OrthoDB" id="7690407at2"/>
<evidence type="ECO:0000313" key="1">
    <source>
        <dbReference type="EMBL" id="SLN38332.1"/>
    </source>
</evidence>